<keyword evidence="6" id="KW-0408">Iron</keyword>
<dbReference type="PROSITE" id="PS51379">
    <property type="entry name" value="4FE4S_FER_2"/>
    <property type="match status" value="2"/>
</dbReference>
<evidence type="ECO:0000256" key="4">
    <source>
        <dbReference type="ARBA" id="ARBA00022737"/>
    </source>
</evidence>
<dbReference type="Pfam" id="PF12800">
    <property type="entry name" value="Fer4_4"/>
    <property type="match status" value="1"/>
</dbReference>
<accession>A0A413F7G4</accession>
<dbReference type="InterPro" id="IPR050954">
    <property type="entry name" value="ET_IronSulfur_Cluster-Binding"/>
</dbReference>
<evidence type="ECO:0000313" key="9">
    <source>
        <dbReference type="EMBL" id="RGX21669.1"/>
    </source>
</evidence>
<dbReference type="InterPro" id="IPR017900">
    <property type="entry name" value="4Fe4S_Fe_S_CS"/>
</dbReference>
<dbReference type="PANTHER" id="PTHR43177">
    <property type="entry name" value="PROTEIN NRFC"/>
    <property type="match status" value="1"/>
</dbReference>
<dbReference type="OrthoDB" id="9810688at2"/>
<evidence type="ECO:0000256" key="5">
    <source>
        <dbReference type="ARBA" id="ARBA00022982"/>
    </source>
</evidence>
<dbReference type="EMBL" id="QSBM01000030">
    <property type="protein sequence ID" value="RGX21669.1"/>
    <property type="molecule type" value="Genomic_DNA"/>
</dbReference>
<evidence type="ECO:0000259" key="8">
    <source>
        <dbReference type="PROSITE" id="PS51379"/>
    </source>
</evidence>
<name>A0A413F7G4_9FIRM</name>
<dbReference type="AlphaFoldDB" id="A0A413F7G4"/>
<feature type="domain" description="4Fe-4S ferredoxin-type" evidence="8">
    <location>
        <begin position="49"/>
        <end position="80"/>
    </location>
</feature>
<keyword evidence="2" id="KW-0004">4Fe-4S</keyword>
<dbReference type="PANTHER" id="PTHR43177:SF5">
    <property type="entry name" value="ANAEROBIC DIMETHYL SULFOXIDE REDUCTASE CHAIN B-RELATED"/>
    <property type="match status" value="1"/>
</dbReference>
<proteinExistence type="predicted"/>
<keyword evidence="3" id="KW-0479">Metal-binding</keyword>
<keyword evidence="5" id="KW-0249">Electron transport</keyword>
<protein>
    <recommendedName>
        <fullName evidence="8">4Fe-4S ferredoxin-type domain-containing protein</fullName>
    </recommendedName>
</protein>
<dbReference type="RefSeq" id="WP_007712793.1">
    <property type="nucleotide sequence ID" value="NZ_JAWRJJ010000268.1"/>
</dbReference>
<evidence type="ECO:0000256" key="1">
    <source>
        <dbReference type="ARBA" id="ARBA00022448"/>
    </source>
</evidence>
<dbReference type="InterPro" id="IPR017896">
    <property type="entry name" value="4Fe4S_Fe-S-bd"/>
</dbReference>
<keyword evidence="4" id="KW-0677">Repeat</keyword>
<feature type="domain" description="4Fe-4S ferredoxin-type" evidence="8">
    <location>
        <begin position="81"/>
        <end position="110"/>
    </location>
</feature>
<evidence type="ECO:0000256" key="2">
    <source>
        <dbReference type="ARBA" id="ARBA00022485"/>
    </source>
</evidence>
<organism evidence="9 10">
    <name type="scientific">Enterocloster asparagiformis</name>
    <dbReference type="NCBI Taxonomy" id="333367"/>
    <lineage>
        <taxon>Bacteria</taxon>
        <taxon>Bacillati</taxon>
        <taxon>Bacillota</taxon>
        <taxon>Clostridia</taxon>
        <taxon>Lachnospirales</taxon>
        <taxon>Lachnospiraceae</taxon>
        <taxon>Enterocloster</taxon>
    </lineage>
</organism>
<keyword evidence="7" id="KW-0411">Iron-sulfur</keyword>
<evidence type="ECO:0000313" key="10">
    <source>
        <dbReference type="Proteomes" id="UP000283880"/>
    </source>
</evidence>
<dbReference type="Pfam" id="PF13247">
    <property type="entry name" value="Fer4_11"/>
    <property type="match status" value="1"/>
</dbReference>
<dbReference type="GO" id="GO:0046872">
    <property type="term" value="F:metal ion binding"/>
    <property type="evidence" value="ECO:0007669"/>
    <property type="project" value="UniProtKB-KW"/>
</dbReference>
<reference evidence="9 10" key="1">
    <citation type="submission" date="2018-08" db="EMBL/GenBank/DDBJ databases">
        <title>A genome reference for cultivated species of the human gut microbiota.</title>
        <authorList>
            <person name="Zou Y."/>
            <person name="Xue W."/>
            <person name="Luo G."/>
        </authorList>
    </citation>
    <scope>NUCLEOTIDE SEQUENCE [LARGE SCALE GENOMIC DNA]</scope>
    <source>
        <strain evidence="9 10">AF04-15</strain>
    </source>
</reference>
<keyword evidence="1" id="KW-0813">Transport</keyword>
<dbReference type="Gene3D" id="3.30.70.20">
    <property type="match status" value="2"/>
</dbReference>
<dbReference type="GO" id="GO:0051539">
    <property type="term" value="F:4 iron, 4 sulfur cluster binding"/>
    <property type="evidence" value="ECO:0007669"/>
    <property type="project" value="UniProtKB-KW"/>
</dbReference>
<dbReference type="SUPFAM" id="SSF54862">
    <property type="entry name" value="4Fe-4S ferredoxins"/>
    <property type="match status" value="1"/>
</dbReference>
<evidence type="ECO:0000256" key="3">
    <source>
        <dbReference type="ARBA" id="ARBA00022723"/>
    </source>
</evidence>
<comment type="caution">
    <text evidence="9">The sequence shown here is derived from an EMBL/GenBank/DDBJ whole genome shotgun (WGS) entry which is preliminary data.</text>
</comment>
<gene>
    <name evidence="9" type="ORF">DWV29_26260</name>
</gene>
<evidence type="ECO:0000256" key="7">
    <source>
        <dbReference type="ARBA" id="ARBA00023014"/>
    </source>
</evidence>
<dbReference type="PROSITE" id="PS00198">
    <property type="entry name" value="4FE4S_FER_1"/>
    <property type="match status" value="1"/>
</dbReference>
<dbReference type="Proteomes" id="UP000283880">
    <property type="component" value="Unassembled WGS sequence"/>
</dbReference>
<sequence>MRQVGLYTEWEICTGCNACQIACKDAHDLPLGVNLLKVRCRETRENGQITVRFQPETCRQCRNAPCARACLAGALFFRADGTVGYRRELCSGCGSCRSACPFGQIYPARPQSGIYRCDGCYERRKRGEEPVCVLACPVNCLRFGARDEREEACP</sequence>
<evidence type="ECO:0000256" key="6">
    <source>
        <dbReference type="ARBA" id="ARBA00023004"/>
    </source>
</evidence>